<keyword evidence="3" id="KW-1185">Reference proteome</keyword>
<accession>A0A392WCY7</accession>
<feature type="region of interest" description="Disordered" evidence="1">
    <location>
        <begin position="1"/>
        <end position="24"/>
    </location>
</feature>
<evidence type="ECO:0000313" key="2">
    <source>
        <dbReference type="EMBL" id="MCI98016.1"/>
    </source>
</evidence>
<dbReference type="Proteomes" id="UP000265520">
    <property type="component" value="Unassembled WGS sequence"/>
</dbReference>
<dbReference type="EMBL" id="LXQA011461518">
    <property type="protein sequence ID" value="MCI98016.1"/>
    <property type="molecule type" value="Genomic_DNA"/>
</dbReference>
<reference evidence="2 3" key="1">
    <citation type="journal article" date="2018" name="Front. Plant Sci.">
        <title>Red Clover (Trifolium pratense) and Zigzag Clover (T. medium) - A Picture of Genomic Similarities and Differences.</title>
        <authorList>
            <person name="Dluhosova J."/>
            <person name="Istvanek J."/>
            <person name="Nedelnik J."/>
            <person name="Repkova J."/>
        </authorList>
    </citation>
    <scope>NUCLEOTIDE SEQUENCE [LARGE SCALE GENOMIC DNA]</scope>
    <source>
        <strain evidence="3">cv. 10/8</strain>
        <tissue evidence="2">Leaf</tissue>
    </source>
</reference>
<evidence type="ECO:0000256" key="1">
    <source>
        <dbReference type="SAM" id="MobiDB-lite"/>
    </source>
</evidence>
<protein>
    <submittedName>
        <fullName evidence="2">Uncharacterized protein</fullName>
    </submittedName>
</protein>
<evidence type="ECO:0000313" key="3">
    <source>
        <dbReference type="Proteomes" id="UP000265520"/>
    </source>
</evidence>
<feature type="non-terminal residue" evidence="2">
    <location>
        <position position="24"/>
    </location>
</feature>
<sequence>MAGGGGGAIIKPRYSKNGEVSCPI</sequence>
<organism evidence="2 3">
    <name type="scientific">Trifolium medium</name>
    <dbReference type="NCBI Taxonomy" id="97028"/>
    <lineage>
        <taxon>Eukaryota</taxon>
        <taxon>Viridiplantae</taxon>
        <taxon>Streptophyta</taxon>
        <taxon>Embryophyta</taxon>
        <taxon>Tracheophyta</taxon>
        <taxon>Spermatophyta</taxon>
        <taxon>Magnoliopsida</taxon>
        <taxon>eudicotyledons</taxon>
        <taxon>Gunneridae</taxon>
        <taxon>Pentapetalae</taxon>
        <taxon>rosids</taxon>
        <taxon>fabids</taxon>
        <taxon>Fabales</taxon>
        <taxon>Fabaceae</taxon>
        <taxon>Papilionoideae</taxon>
        <taxon>50 kb inversion clade</taxon>
        <taxon>NPAAA clade</taxon>
        <taxon>Hologalegina</taxon>
        <taxon>IRL clade</taxon>
        <taxon>Trifolieae</taxon>
        <taxon>Trifolium</taxon>
    </lineage>
</organism>
<proteinExistence type="predicted"/>
<dbReference type="AlphaFoldDB" id="A0A392WCY7"/>
<comment type="caution">
    <text evidence="2">The sequence shown here is derived from an EMBL/GenBank/DDBJ whole genome shotgun (WGS) entry which is preliminary data.</text>
</comment>
<name>A0A392WCY7_9FABA</name>